<dbReference type="PANTHER" id="PTHR11132">
    <property type="entry name" value="SOLUTE CARRIER FAMILY 35"/>
    <property type="match status" value="1"/>
</dbReference>
<evidence type="ECO:0000256" key="5">
    <source>
        <dbReference type="ARBA" id="ARBA00022692"/>
    </source>
</evidence>
<proteinExistence type="inferred from homology"/>
<organism evidence="10 11">
    <name type="scientific">Glarea lozoyensis (strain ATCC 20868 / MF5171)</name>
    <dbReference type="NCBI Taxonomy" id="1116229"/>
    <lineage>
        <taxon>Eukaryota</taxon>
        <taxon>Fungi</taxon>
        <taxon>Dikarya</taxon>
        <taxon>Ascomycota</taxon>
        <taxon>Pezizomycotina</taxon>
        <taxon>Leotiomycetes</taxon>
        <taxon>Helotiales</taxon>
        <taxon>Helotiaceae</taxon>
        <taxon>Glarea</taxon>
    </lineage>
</organism>
<dbReference type="Pfam" id="PF03151">
    <property type="entry name" value="TPT"/>
    <property type="match status" value="1"/>
</dbReference>
<feature type="transmembrane region" description="Helical" evidence="8">
    <location>
        <begin position="112"/>
        <end position="130"/>
    </location>
</feature>
<gene>
    <name evidence="10" type="ORF">GLAREA_11902</name>
</gene>
<feature type="transmembrane region" description="Helical" evidence="8">
    <location>
        <begin position="227"/>
        <end position="246"/>
    </location>
</feature>
<evidence type="ECO:0000256" key="3">
    <source>
        <dbReference type="ARBA" id="ARBA00010425"/>
    </source>
</evidence>
<keyword evidence="7 8" id="KW-0472">Membrane</keyword>
<dbReference type="InterPro" id="IPR050186">
    <property type="entry name" value="TPT_transporter"/>
</dbReference>
<dbReference type="AlphaFoldDB" id="S3D202"/>
<evidence type="ECO:0000256" key="4">
    <source>
        <dbReference type="ARBA" id="ARBA00011182"/>
    </source>
</evidence>
<dbReference type="HOGENOM" id="CLU_048347_3_1_1"/>
<evidence type="ECO:0000256" key="8">
    <source>
        <dbReference type="SAM" id="Phobius"/>
    </source>
</evidence>
<comment type="subunit">
    <text evidence="4">Homooligomer.</text>
</comment>
<dbReference type="InterPro" id="IPR004853">
    <property type="entry name" value="Sugar_P_trans_dom"/>
</dbReference>
<evidence type="ECO:0000256" key="1">
    <source>
        <dbReference type="ARBA" id="ARBA00003420"/>
    </source>
</evidence>
<dbReference type="InterPro" id="IPR037185">
    <property type="entry name" value="EmrE-like"/>
</dbReference>
<comment type="function">
    <text evidence="1">Involved in the import of GDP-mannose from the cytoplasm into the Golgi lumen.</text>
</comment>
<comment type="similarity">
    <text evidence="3">Belongs to the TPT transporter family. SLC35D subfamily.</text>
</comment>
<dbReference type="OrthoDB" id="5547497at2759"/>
<dbReference type="Proteomes" id="UP000016922">
    <property type="component" value="Unassembled WGS sequence"/>
</dbReference>
<dbReference type="EMBL" id="KE145360">
    <property type="protein sequence ID" value="EPE31820.1"/>
    <property type="molecule type" value="Genomic_DNA"/>
</dbReference>
<keyword evidence="11" id="KW-1185">Reference proteome</keyword>
<dbReference type="eggNOG" id="KOG1441">
    <property type="taxonomic scope" value="Eukaryota"/>
</dbReference>
<evidence type="ECO:0000256" key="7">
    <source>
        <dbReference type="ARBA" id="ARBA00023136"/>
    </source>
</evidence>
<keyword evidence="6 8" id="KW-1133">Transmembrane helix</keyword>
<dbReference type="KEGG" id="glz:GLAREA_11902"/>
<evidence type="ECO:0000313" key="11">
    <source>
        <dbReference type="Proteomes" id="UP000016922"/>
    </source>
</evidence>
<dbReference type="RefSeq" id="XP_008080875.1">
    <property type="nucleotide sequence ID" value="XM_008082684.1"/>
</dbReference>
<protein>
    <submittedName>
        <fullName evidence="10">Multidrug resistance efflux transporter EmrE</fullName>
    </submittedName>
</protein>
<reference evidence="10 11" key="1">
    <citation type="journal article" date="2013" name="BMC Genomics">
        <title>Genomics-driven discovery of the pneumocandin biosynthetic gene cluster in the fungus Glarea lozoyensis.</title>
        <authorList>
            <person name="Chen L."/>
            <person name="Yue Q."/>
            <person name="Zhang X."/>
            <person name="Xiang M."/>
            <person name="Wang C."/>
            <person name="Li S."/>
            <person name="Che Y."/>
            <person name="Ortiz-Lopez F.J."/>
            <person name="Bills G.F."/>
            <person name="Liu X."/>
            <person name="An Z."/>
        </authorList>
    </citation>
    <scope>NUCLEOTIDE SEQUENCE [LARGE SCALE GENOMIC DNA]</scope>
    <source>
        <strain evidence="11">ATCC 20868 / MF5171</strain>
    </source>
</reference>
<evidence type="ECO:0000256" key="6">
    <source>
        <dbReference type="ARBA" id="ARBA00022989"/>
    </source>
</evidence>
<dbReference type="GeneID" id="19470943"/>
<accession>S3D202</accession>
<evidence type="ECO:0000313" key="10">
    <source>
        <dbReference type="EMBL" id="EPE31820.1"/>
    </source>
</evidence>
<dbReference type="GO" id="GO:0005789">
    <property type="term" value="C:endoplasmic reticulum membrane"/>
    <property type="evidence" value="ECO:0007669"/>
    <property type="project" value="UniProtKB-SubCell"/>
</dbReference>
<name>S3D202_GLAL2</name>
<dbReference type="OMA" id="AMFTINE"/>
<dbReference type="SUPFAM" id="SSF103481">
    <property type="entry name" value="Multidrug resistance efflux transporter EmrE"/>
    <property type="match status" value="1"/>
</dbReference>
<feature type="transmembrane region" description="Helical" evidence="8">
    <location>
        <begin position="48"/>
        <end position="70"/>
    </location>
</feature>
<feature type="transmembrane region" description="Helical" evidence="8">
    <location>
        <begin position="194"/>
        <end position="215"/>
    </location>
</feature>
<keyword evidence="5 8" id="KW-0812">Transmembrane</keyword>
<feature type="transmembrane region" description="Helical" evidence="8">
    <location>
        <begin position="169"/>
        <end position="188"/>
    </location>
</feature>
<evidence type="ECO:0000259" key="9">
    <source>
        <dbReference type="Pfam" id="PF03151"/>
    </source>
</evidence>
<sequence length="336" mass="36692">MNQNGSANRQERDLEMSSTLLLQEDLKKDDEITINGGHGARKSMRTTLVDGACIGMNIFSTVILVFLNNWILKDPQLKKMQITFAMWHFTCTTIILYLASRSPFRLFTPIRLPFFQMIPLCTFFAGFLILGNLSLAYNSIGFYQLAKILTTPCVALLQYLFLAKSITMPTILALCSLCIGVALTNSGAAGVTTMGASIAVAAFTVTAFYQVWIGKKIRDFNVSSPQLLLNQAPISVLLLAVLVPFFDTMPKVEKIPRDTMIALFLSGLAAAALNLSQFLIIGRMSALTFNVASNVKTTIILTYGWVSEGRLLTAQDLLGIVMALGGATAYSQLASK</sequence>
<feature type="transmembrane region" description="Helical" evidence="8">
    <location>
        <begin position="142"/>
        <end position="162"/>
    </location>
</feature>
<feature type="transmembrane region" description="Helical" evidence="8">
    <location>
        <begin position="82"/>
        <end position="100"/>
    </location>
</feature>
<feature type="domain" description="Sugar phosphate transporter" evidence="9">
    <location>
        <begin position="62"/>
        <end position="331"/>
    </location>
</feature>
<comment type="subcellular location">
    <subcellularLocation>
        <location evidence="2">Endoplasmic reticulum membrane</location>
        <topology evidence="2">Multi-pass membrane protein</topology>
    </subcellularLocation>
</comment>
<evidence type="ECO:0000256" key="2">
    <source>
        <dbReference type="ARBA" id="ARBA00004477"/>
    </source>
</evidence>
<feature type="transmembrane region" description="Helical" evidence="8">
    <location>
        <begin position="261"/>
        <end position="280"/>
    </location>
</feature>